<dbReference type="AlphaFoldDB" id="A0A5B7FDL6"/>
<dbReference type="EMBL" id="VSRR010005793">
    <property type="protein sequence ID" value="MPC43359.1"/>
    <property type="molecule type" value="Genomic_DNA"/>
</dbReference>
<accession>A0A5B7FDL6</accession>
<keyword evidence="3" id="KW-1185">Reference proteome</keyword>
<sequence length="82" mass="9373">MLGGDERTGRHWGMLENVTLVLGNLEPCWTDDCYVIRSGGDRWYFREYKAHVHDHVLSITSRRGAEHRDREGRSGVSKTSVG</sequence>
<proteinExistence type="predicted"/>
<organism evidence="2 3">
    <name type="scientific">Portunus trituberculatus</name>
    <name type="common">Swimming crab</name>
    <name type="synonym">Neptunus trituberculatus</name>
    <dbReference type="NCBI Taxonomy" id="210409"/>
    <lineage>
        <taxon>Eukaryota</taxon>
        <taxon>Metazoa</taxon>
        <taxon>Ecdysozoa</taxon>
        <taxon>Arthropoda</taxon>
        <taxon>Crustacea</taxon>
        <taxon>Multicrustacea</taxon>
        <taxon>Malacostraca</taxon>
        <taxon>Eumalacostraca</taxon>
        <taxon>Eucarida</taxon>
        <taxon>Decapoda</taxon>
        <taxon>Pleocyemata</taxon>
        <taxon>Brachyura</taxon>
        <taxon>Eubrachyura</taxon>
        <taxon>Portunoidea</taxon>
        <taxon>Portunidae</taxon>
        <taxon>Portuninae</taxon>
        <taxon>Portunus</taxon>
    </lineage>
</organism>
<gene>
    <name evidence="2" type="ORF">E2C01_037004</name>
</gene>
<protein>
    <submittedName>
        <fullName evidence="2">Uncharacterized protein</fullName>
    </submittedName>
</protein>
<dbReference type="Proteomes" id="UP000324222">
    <property type="component" value="Unassembled WGS sequence"/>
</dbReference>
<feature type="region of interest" description="Disordered" evidence="1">
    <location>
        <begin position="61"/>
        <end position="82"/>
    </location>
</feature>
<comment type="caution">
    <text evidence="2">The sequence shown here is derived from an EMBL/GenBank/DDBJ whole genome shotgun (WGS) entry which is preliminary data.</text>
</comment>
<reference evidence="2 3" key="1">
    <citation type="submission" date="2019-05" db="EMBL/GenBank/DDBJ databases">
        <title>Another draft genome of Portunus trituberculatus and its Hox gene families provides insights of decapod evolution.</title>
        <authorList>
            <person name="Jeong J.-H."/>
            <person name="Song I."/>
            <person name="Kim S."/>
            <person name="Choi T."/>
            <person name="Kim D."/>
            <person name="Ryu S."/>
            <person name="Kim W."/>
        </authorList>
    </citation>
    <scope>NUCLEOTIDE SEQUENCE [LARGE SCALE GENOMIC DNA]</scope>
    <source>
        <tissue evidence="2">Muscle</tissue>
    </source>
</reference>
<evidence type="ECO:0000313" key="2">
    <source>
        <dbReference type="EMBL" id="MPC43359.1"/>
    </source>
</evidence>
<feature type="compositionally biased region" description="Basic and acidic residues" evidence="1">
    <location>
        <begin position="63"/>
        <end position="73"/>
    </location>
</feature>
<name>A0A5B7FDL6_PORTR</name>
<evidence type="ECO:0000256" key="1">
    <source>
        <dbReference type="SAM" id="MobiDB-lite"/>
    </source>
</evidence>
<evidence type="ECO:0000313" key="3">
    <source>
        <dbReference type="Proteomes" id="UP000324222"/>
    </source>
</evidence>